<evidence type="ECO:0000313" key="2">
    <source>
        <dbReference type="Proteomes" id="UP000664795"/>
    </source>
</evidence>
<sequence length="367" mass="41080">MIFFKYCILLLTVFVFTHCQTFRLQTRPHTAQIIREGWIDCFEPDPNGSEIWCEASAILAQRGQLFLANDKDMPAPRSAMFRINGIPGKSATGHHAQPVYSEHSLLRAAHTFEEFAVSPDQQWVFLITAFDRFTSGSSEQNGYNMLLAWQVGREDSPELLGTNGNSGVSSALRCQLQQALGNPAYFKVEGLAVTNDRLWFGVREQGDNHAVYDHKITILSAPYHIEPSLRAGAAVNAKQVMLGPVVTIRDFTVGTVDPSLPKLLAISSLEYDPVRRCFWVLTSFEEGDKLGAYLWTITENDLLNKGNLQLVRTATGKPLTFSHKAEDMTFTDANTLLLIHDDDHVRTHIGNQQRRPNQAAYSVVKIN</sequence>
<proteinExistence type="predicted"/>
<accession>A0A939GE95</accession>
<comment type="caution">
    <text evidence="1">The sequence shown here is derived from an EMBL/GenBank/DDBJ whole genome shotgun (WGS) entry which is preliminary data.</text>
</comment>
<evidence type="ECO:0000313" key="1">
    <source>
        <dbReference type="EMBL" id="MBO0934818.1"/>
    </source>
</evidence>
<reference evidence="1 2" key="1">
    <citation type="submission" date="2021-03" db="EMBL/GenBank/DDBJ databases">
        <title>Fibrella sp. HMF5036 genome sequencing and assembly.</title>
        <authorList>
            <person name="Kang H."/>
            <person name="Kim H."/>
            <person name="Bae S."/>
            <person name="Joh K."/>
        </authorList>
    </citation>
    <scope>NUCLEOTIDE SEQUENCE [LARGE SCALE GENOMIC DNA]</scope>
    <source>
        <strain evidence="1 2">HMF5036</strain>
    </source>
</reference>
<gene>
    <name evidence="1" type="ORF">J2I48_27655</name>
</gene>
<dbReference type="AlphaFoldDB" id="A0A939GE95"/>
<dbReference type="RefSeq" id="WP_207338784.1">
    <property type="nucleotide sequence ID" value="NZ_JAFMYU010000039.1"/>
</dbReference>
<keyword evidence="2" id="KW-1185">Reference proteome</keyword>
<name>A0A939GE95_9BACT</name>
<dbReference type="Proteomes" id="UP000664795">
    <property type="component" value="Unassembled WGS sequence"/>
</dbReference>
<protein>
    <submittedName>
        <fullName evidence="1">Uncharacterized protein</fullName>
    </submittedName>
</protein>
<dbReference type="EMBL" id="JAFMYU010000039">
    <property type="protein sequence ID" value="MBO0934818.1"/>
    <property type="molecule type" value="Genomic_DNA"/>
</dbReference>
<organism evidence="1 2">
    <name type="scientific">Fibrella aquatilis</name>
    <dbReference type="NCBI Taxonomy" id="2817059"/>
    <lineage>
        <taxon>Bacteria</taxon>
        <taxon>Pseudomonadati</taxon>
        <taxon>Bacteroidota</taxon>
        <taxon>Cytophagia</taxon>
        <taxon>Cytophagales</taxon>
        <taxon>Spirosomataceae</taxon>
        <taxon>Fibrella</taxon>
    </lineage>
</organism>